<feature type="compositionally biased region" description="Polar residues" evidence="1">
    <location>
        <begin position="98"/>
        <end position="113"/>
    </location>
</feature>
<protein>
    <submittedName>
        <fullName evidence="2">Uncharacterized protein</fullName>
    </submittedName>
</protein>
<feature type="region of interest" description="Disordered" evidence="1">
    <location>
        <begin position="49"/>
        <end position="114"/>
    </location>
</feature>
<gene>
    <name evidence="2" type="ORF">E2C01_012915</name>
</gene>
<evidence type="ECO:0000256" key="1">
    <source>
        <dbReference type="SAM" id="MobiDB-lite"/>
    </source>
</evidence>
<evidence type="ECO:0000313" key="3">
    <source>
        <dbReference type="Proteomes" id="UP000324222"/>
    </source>
</evidence>
<dbReference type="Proteomes" id="UP000324222">
    <property type="component" value="Unassembled WGS sequence"/>
</dbReference>
<feature type="compositionally biased region" description="Low complexity" evidence="1">
    <location>
        <begin position="81"/>
        <end position="95"/>
    </location>
</feature>
<dbReference type="AlphaFoldDB" id="A0A5B7DFY4"/>
<dbReference type="EMBL" id="VSRR010000823">
    <property type="protein sequence ID" value="MPC19985.1"/>
    <property type="molecule type" value="Genomic_DNA"/>
</dbReference>
<accession>A0A5B7DFY4</accession>
<organism evidence="2 3">
    <name type="scientific">Portunus trituberculatus</name>
    <name type="common">Swimming crab</name>
    <name type="synonym">Neptunus trituberculatus</name>
    <dbReference type="NCBI Taxonomy" id="210409"/>
    <lineage>
        <taxon>Eukaryota</taxon>
        <taxon>Metazoa</taxon>
        <taxon>Ecdysozoa</taxon>
        <taxon>Arthropoda</taxon>
        <taxon>Crustacea</taxon>
        <taxon>Multicrustacea</taxon>
        <taxon>Malacostraca</taxon>
        <taxon>Eumalacostraca</taxon>
        <taxon>Eucarida</taxon>
        <taxon>Decapoda</taxon>
        <taxon>Pleocyemata</taxon>
        <taxon>Brachyura</taxon>
        <taxon>Eubrachyura</taxon>
        <taxon>Portunoidea</taxon>
        <taxon>Portunidae</taxon>
        <taxon>Portuninae</taxon>
        <taxon>Portunus</taxon>
    </lineage>
</organism>
<feature type="compositionally biased region" description="Low complexity" evidence="1">
    <location>
        <begin position="49"/>
        <end position="71"/>
    </location>
</feature>
<sequence length="128" mass="13949">MALGKRRPALPALGHDEGLRGSRWPLSCCVSGGMHGYQGYQGGQYHGYQGMQTGYTQPGYPNSGYPPDGRGYPPPGPPNHQGSYQGSYQQPGGYQRPAYTQGQPAFQQDQYPGTLSRFLIEKNTPLRA</sequence>
<proteinExistence type="predicted"/>
<keyword evidence="3" id="KW-1185">Reference proteome</keyword>
<evidence type="ECO:0000313" key="2">
    <source>
        <dbReference type="EMBL" id="MPC19985.1"/>
    </source>
</evidence>
<reference evidence="2 3" key="1">
    <citation type="submission" date="2019-05" db="EMBL/GenBank/DDBJ databases">
        <title>Another draft genome of Portunus trituberculatus and its Hox gene families provides insights of decapod evolution.</title>
        <authorList>
            <person name="Jeong J.-H."/>
            <person name="Song I."/>
            <person name="Kim S."/>
            <person name="Choi T."/>
            <person name="Kim D."/>
            <person name="Ryu S."/>
            <person name="Kim W."/>
        </authorList>
    </citation>
    <scope>NUCLEOTIDE SEQUENCE [LARGE SCALE GENOMIC DNA]</scope>
    <source>
        <tissue evidence="2">Muscle</tissue>
    </source>
</reference>
<name>A0A5B7DFY4_PORTR</name>
<comment type="caution">
    <text evidence="2">The sequence shown here is derived from an EMBL/GenBank/DDBJ whole genome shotgun (WGS) entry which is preliminary data.</text>
</comment>